<feature type="transmembrane region" description="Helical" evidence="2">
    <location>
        <begin position="393"/>
        <end position="412"/>
    </location>
</feature>
<dbReference type="AlphaFoldDB" id="A0AAE1C502"/>
<evidence type="ECO:0000313" key="3">
    <source>
        <dbReference type="EMBL" id="KAK3678317.1"/>
    </source>
</evidence>
<accession>A0AAE1C502</accession>
<evidence type="ECO:0000313" key="4">
    <source>
        <dbReference type="Proteomes" id="UP001274830"/>
    </source>
</evidence>
<evidence type="ECO:0000256" key="2">
    <source>
        <dbReference type="SAM" id="Phobius"/>
    </source>
</evidence>
<feature type="transmembrane region" description="Helical" evidence="2">
    <location>
        <begin position="418"/>
        <end position="440"/>
    </location>
</feature>
<protein>
    <submittedName>
        <fullName evidence="3">Uncharacterized protein</fullName>
    </submittedName>
</protein>
<name>A0AAE1C502_9PEZI</name>
<reference evidence="3" key="1">
    <citation type="submission" date="2023-07" db="EMBL/GenBank/DDBJ databases">
        <title>Black Yeasts Isolated from many extreme environments.</title>
        <authorList>
            <person name="Coleine C."/>
            <person name="Stajich J.E."/>
            <person name="Selbmann L."/>
        </authorList>
    </citation>
    <scope>NUCLEOTIDE SEQUENCE</scope>
    <source>
        <strain evidence="3">CCFEE 5485</strain>
    </source>
</reference>
<sequence length="442" mass="48240">MRMKDSDDYITARAANPWTGLISPSCGSPSPQPRTPETPGEALKLHGNLPPTPTPATKLRPALSRANEGRKVSAGTLHRWRANANGWVSDFGGTVASPRGCDTVAKADLSRTAPRKDLADDSFVVNMPSAREPQPFAHPGCTASQIAALENHRQDELMDGRAFGNITAASFAPFASPKMPLYRGRHTDEDRILRTVHVSEAFRSVSPPAHVAPTPLRKPVHPRMLLQRADARDSSPTMVNKLKQHDYAVFGADQAGNSARRDPRQLPPMRFVHPSMVAIPRHRTQPPQRPGKRVCSLGCEREGNTKMCSERLHKPNATSRSVSATLLFDVHNHASPSNDASGKYDNILTDCLRTIVLGVIGISKHIHPPDMKALSALCLRSATPQQKFDGLKAMLLMVSQVSAFLLAFAVAWRLSMLVTQLVVVVLWPLIILVKVAKWLASG</sequence>
<keyword evidence="2" id="KW-0472">Membrane</keyword>
<keyword evidence="2" id="KW-0812">Transmembrane</keyword>
<comment type="caution">
    <text evidence="3">The sequence shown here is derived from an EMBL/GenBank/DDBJ whole genome shotgun (WGS) entry which is preliminary data.</text>
</comment>
<feature type="region of interest" description="Disordered" evidence="1">
    <location>
        <begin position="18"/>
        <end position="59"/>
    </location>
</feature>
<proteinExistence type="predicted"/>
<dbReference type="Proteomes" id="UP001274830">
    <property type="component" value="Unassembled WGS sequence"/>
</dbReference>
<keyword evidence="2" id="KW-1133">Transmembrane helix</keyword>
<organism evidence="3 4">
    <name type="scientific">Recurvomyces mirabilis</name>
    <dbReference type="NCBI Taxonomy" id="574656"/>
    <lineage>
        <taxon>Eukaryota</taxon>
        <taxon>Fungi</taxon>
        <taxon>Dikarya</taxon>
        <taxon>Ascomycota</taxon>
        <taxon>Pezizomycotina</taxon>
        <taxon>Dothideomycetes</taxon>
        <taxon>Dothideomycetidae</taxon>
        <taxon>Mycosphaerellales</taxon>
        <taxon>Teratosphaeriaceae</taxon>
        <taxon>Recurvomyces</taxon>
    </lineage>
</organism>
<evidence type="ECO:0000256" key="1">
    <source>
        <dbReference type="SAM" id="MobiDB-lite"/>
    </source>
</evidence>
<dbReference type="EMBL" id="JAUTXT010000004">
    <property type="protein sequence ID" value="KAK3678317.1"/>
    <property type="molecule type" value="Genomic_DNA"/>
</dbReference>
<gene>
    <name evidence="3" type="ORF">LTR78_001612</name>
</gene>
<keyword evidence="4" id="KW-1185">Reference proteome</keyword>